<accession>N1R3S6</accession>
<name>N1R3S6_AEGTA</name>
<feature type="compositionally biased region" description="Basic and acidic residues" evidence="2">
    <location>
        <begin position="138"/>
        <end position="151"/>
    </location>
</feature>
<dbReference type="InterPro" id="IPR001789">
    <property type="entry name" value="Sig_transdc_resp-reg_receiver"/>
</dbReference>
<protein>
    <submittedName>
        <fullName evidence="3">Uncharacterized protein</fullName>
    </submittedName>
</protein>
<dbReference type="PANTHER" id="PTHR43874:SF7">
    <property type="entry name" value="TWO-COMPONENT RESPONSE REGULATOR ARR10"/>
    <property type="match status" value="1"/>
</dbReference>
<proteinExistence type="predicted"/>
<reference evidence="3" key="1">
    <citation type="submission" date="2015-06" db="UniProtKB">
        <authorList>
            <consortium name="EnsemblPlants"/>
        </authorList>
    </citation>
    <scope>IDENTIFICATION</scope>
</reference>
<evidence type="ECO:0000313" key="3">
    <source>
        <dbReference type="EnsemblPlants" id="EMT17033"/>
    </source>
</evidence>
<dbReference type="PANTHER" id="PTHR43874">
    <property type="entry name" value="TWO-COMPONENT RESPONSE REGULATOR"/>
    <property type="match status" value="1"/>
</dbReference>
<evidence type="ECO:0000256" key="2">
    <source>
        <dbReference type="SAM" id="MobiDB-lite"/>
    </source>
</evidence>
<evidence type="ECO:0000256" key="1">
    <source>
        <dbReference type="ARBA" id="ARBA00023012"/>
    </source>
</evidence>
<feature type="region of interest" description="Disordered" evidence="2">
    <location>
        <begin position="99"/>
        <end position="166"/>
    </location>
</feature>
<sequence length="404" mass="43804">MAHQMLSEGRDNFDLVVSDVYLSDMDGFKLLKLIDLEMDLPVIVVLPLATTIMVRRADERPEAMKKGIAHGACQYLVKPVQAKHLDIMWRHVMARRTPQPWNLSSSSRNAAAEKAQPTGGPGGGEQDGAKSTKRGWTKSHEHDEDGHDANKENLSPNPSTWKKPRTTWRNELHDKFVEAVSQIGIKSSGEEMASFDGDVATNNSTSSVQVLNGDLAIDGNTSSVEMLNGDLSIDDNTSWVEMLNGYLAMDGGTSLVEMPNGGVLPAQAQGTADQEAVDGQLNIDSDDFLEAVVDSFSMDDILTTINMLNEDLLINNNISSVEMSNGNFAINNNMSSVEMPNGNFAINNNTSSVEMLNVEATAQWSKSIVGFGATSGHVKDGDELPLGMFINFFVKGVLVKLGLV</sequence>
<dbReference type="InterPro" id="IPR045279">
    <property type="entry name" value="ARR-like"/>
</dbReference>
<dbReference type="GO" id="GO:0009736">
    <property type="term" value="P:cytokinin-activated signaling pathway"/>
    <property type="evidence" value="ECO:0007669"/>
    <property type="project" value="InterPro"/>
</dbReference>
<dbReference type="GO" id="GO:0000160">
    <property type="term" value="P:phosphorelay signal transduction system"/>
    <property type="evidence" value="ECO:0007669"/>
    <property type="project" value="UniProtKB-KW"/>
</dbReference>
<dbReference type="InterPro" id="IPR011006">
    <property type="entry name" value="CheY-like_superfamily"/>
</dbReference>
<feature type="compositionally biased region" description="Polar residues" evidence="2">
    <location>
        <begin position="99"/>
        <end position="109"/>
    </location>
</feature>
<dbReference type="Gene3D" id="1.10.10.60">
    <property type="entry name" value="Homeodomain-like"/>
    <property type="match status" value="1"/>
</dbReference>
<dbReference type="PROSITE" id="PS50110">
    <property type="entry name" value="RESPONSE_REGULATORY"/>
    <property type="match status" value="1"/>
</dbReference>
<organism evidence="3">
    <name type="scientific">Aegilops tauschii</name>
    <name type="common">Tausch's goatgrass</name>
    <name type="synonym">Aegilops squarrosa</name>
    <dbReference type="NCBI Taxonomy" id="37682"/>
    <lineage>
        <taxon>Eukaryota</taxon>
        <taxon>Viridiplantae</taxon>
        <taxon>Streptophyta</taxon>
        <taxon>Embryophyta</taxon>
        <taxon>Tracheophyta</taxon>
        <taxon>Spermatophyta</taxon>
        <taxon>Magnoliopsida</taxon>
        <taxon>Liliopsida</taxon>
        <taxon>Poales</taxon>
        <taxon>Poaceae</taxon>
        <taxon>BOP clade</taxon>
        <taxon>Pooideae</taxon>
        <taxon>Triticodae</taxon>
        <taxon>Triticeae</taxon>
        <taxon>Triticinae</taxon>
        <taxon>Aegilops</taxon>
    </lineage>
</organism>
<dbReference type="AlphaFoldDB" id="N1R3S6"/>
<dbReference type="Gene3D" id="3.40.50.2300">
    <property type="match status" value="1"/>
</dbReference>
<keyword evidence="1" id="KW-0902">Two-component regulatory system</keyword>
<dbReference type="EnsemblPlants" id="EMT17033">
    <property type="protein sequence ID" value="EMT17033"/>
    <property type="gene ID" value="F775_42469"/>
</dbReference>
<dbReference type="SUPFAM" id="SSF52172">
    <property type="entry name" value="CheY-like"/>
    <property type="match status" value="1"/>
</dbReference>